<dbReference type="NCBIfam" id="TIGR03551">
    <property type="entry name" value="F420_cofH"/>
    <property type="match status" value="1"/>
</dbReference>
<name>H8I5T6_METCZ</name>
<evidence type="ECO:0000313" key="15">
    <source>
        <dbReference type="Proteomes" id="UP000005233"/>
    </source>
</evidence>
<comment type="catalytic activity">
    <reaction evidence="9 10">
        <text>5-amino-6-(D-ribitylamino)uracil + L-tyrosine + S-adenosyl-L-methionine = 5-amino-5-(4-hydroxybenzyl)-6-(D-ribitylimino)-5,6-dihydrouracil + 2-iminoacetate + 5'-deoxyadenosine + L-methionine + H(+)</text>
        <dbReference type="Rhea" id="RHEA:55200"/>
        <dbReference type="ChEBI" id="CHEBI:15378"/>
        <dbReference type="ChEBI" id="CHEBI:15934"/>
        <dbReference type="ChEBI" id="CHEBI:17319"/>
        <dbReference type="ChEBI" id="CHEBI:57844"/>
        <dbReference type="ChEBI" id="CHEBI:58315"/>
        <dbReference type="ChEBI" id="CHEBI:59789"/>
        <dbReference type="ChEBI" id="CHEBI:77846"/>
        <dbReference type="ChEBI" id="CHEBI:85936"/>
        <dbReference type="EC" id="2.5.1.147"/>
    </reaction>
</comment>
<dbReference type="InterPro" id="IPR019940">
    <property type="entry name" value="CofH_family"/>
</dbReference>
<feature type="binding site" evidence="12">
    <location>
        <position position="131"/>
    </location>
    <ligand>
        <name>(3R)-3-methyl-D-ornithine</name>
        <dbReference type="ChEBI" id="CHEBI:64642"/>
    </ligand>
</feature>
<dbReference type="GO" id="GO:0051539">
    <property type="term" value="F:4 iron, 4 sulfur cluster binding"/>
    <property type="evidence" value="ECO:0007669"/>
    <property type="project" value="UniProtKB-KW"/>
</dbReference>
<dbReference type="UniPathway" id="UPA00072"/>
<evidence type="ECO:0000256" key="1">
    <source>
        <dbReference type="ARBA" id="ARBA00004712"/>
    </source>
</evidence>
<evidence type="ECO:0000256" key="9">
    <source>
        <dbReference type="ARBA" id="ARBA00048468"/>
    </source>
</evidence>
<dbReference type="EMBL" id="CP003243">
    <property type="protein sequence ID" value="AFC99753.1"/>
    <property type="molecule type" value="Genomic_DNA"/>
</dbReference>
<dbReference type="Pfam" id="PF19288">
    <property type="entry name" value="CofH_C"/>
    <property type="match status" value="1"/>
</dbReference>
<keyword evidence="5 10" id="KW-0949">S-adenosyl-L-methionine</keyword>
<evidence type="ECO:0000256" key="12">
    <source>
        <dbReference type="PIRSR" id="PIRSR004762-2"/>
    </source>
</evidence>
<dbReference type="SMART" id="SM00729">
    <property type="entry name" value="Elp3"/>
    <property type="match status" value="1"/>
</dbReference>
<dbReference type="RefSeq" id="WP_014405591.1">
    <property type="nucleotide sequence ID" value="NC_017034.1"/>
</dbReference>
<dbReference type="InterPro" id="IPR020050">
    <property type="entry name" value="FO_synthase_su2"/>
</dbReference>
<feature type="binding site" evidence="12">
    <location>
        <position position="167"/>
    </location>
    <ligand>
        <name>S-adenosyl-L-methionine</name>
        <dbReference type="ChEBI" id="CHEBI:59789"/>
    </ligand>
</feature>
<keyword evidence="3 10" id="KW-0004">4Fe-4S</keyword>
<keyword evidence="6 10" id="KW-0479">Metal-binding</keyword>
<dbReference type="InterPro" id="IPR013785">
    <property type="entry name" value="Aldolase_TIM"/>
</dbReference>
<dbReference type="Gene3D" id="3.20.20.70">
    <property type="entry name" value="Aldolase class I"/>
    <property type="match status" value="1"/>
</dbReference>
<dbReference type="InterPro" id="IPR058240">
    <property type="entry name" value="rSAM_sf"/>
</dbReference>
<comment type="pathway">
    <text evidence="1 10">Cofactor biosynthesis; coenzyme F0 biosynthesis.</text>
</comment>
<dbReference type="SUPFAM" id="SSF102114">
    <property type="entry name" value="Radical SAM enzymes"/>
    <property type="match status" value="1"/>
</dbReference>
<feature type="domain" description="Radical SAM core" evidence="13">
    <location>
        <begin position="46"/>
        <end position="273"/>
    </location>
</feature>
<proteinExistence type="inferred from homology"/>
<dbReference type="SFLD" id="SFLDS00029">
    <property type="entry name" value="Radical_SAM"/>
    <property type="match status" value="1"/>
</dbReference>
<evidence type="ECO:0000256" key="11">
    <source>
        <dbReference type="PIRSR" id="PIRSR004762-1"/>
    </source>
</evidence>
<feature type="binding site" evidence="10 11">
    <location>
        <position position="67"/>
    </location>
    <ligand>
        <name>[4Fe-4S] cluster</name>
        <dbReference type="ChEBI" id="CHEBI:49883"/>
        <note>4Fe-4S-S-AdoMet</note>
    </ligand>
</feature>
<dbReference type="EC" id="2.5.1.147" evidence="2 10"/>
<keyword evidence="8 10" id="KW-0411">Iron-sulfur</keyword>
<dbReference type="STRING" id="1041930.Mtc_0998"/>
<evidence type="ECO:0000256" key="2">
    <source>
        <dbReference type="ARBA" id="ARBA00012289"/>
    </source>
</evidence>
<dbReference type="PANTHER" id="PTHR43076">
    <property type="entry name" value="FO SYNTHASE (COFH)"/>
    <property type="match status" value="1"/>
</dbReference>
<dbReference type="SFLD" id="SFLDG01389">
    <property type="entry name" value="menaquinone_synthsis_involved"/>
    <property type="match status" value="1"/>
</dbReference>
<organism evidence="14 15">
    <name type="scientific">Methanocella conradii (strain DSM 24694 / JCM 17849 / CGMCC 1.5162 / HZ254)</name>
    <dbReference type="NCBI Taxonomy" id="1041930"/>
    <lineage>
        <taxon>Archaea</taxon>
        <taxon>Methanobacteriati</taxon>
        <taxon>Methanobacteriota</taxon>
        <taxon>Stenosarchaea group</taxon>
        <taxon>Methanomicrobia</taxon>
        <taxon>Methanocellales</taxon>
        <taxon>Methanocellaceae</taxon>
        <taxon>Methanocella</taxon>
    </lineage>
</organism>
<dbReference type="GO" id="GO:0044689">
    <property type="term" value="F:7,8-didemethyl-8-hydroxy-5-deazariboflavin synthase activity"/>
    <property type="evidence" value="ECO:0007669"/>
    <property type="project" value="TreeGrafter"/>
</dbReference>
<dbReference type="Proteomes" id="UP000005233">
    <property type="component" value="Chromosome"/>
</dbReference>
<dbReference type="HAMAP" id="MF_01612">
    <property type="entry name" value="FO_synth_sub2"/>
    <property type="match status" value="1"/>
</dbReference>
<comment type="subunit">
    <text evidence="10">The FO synthase complex consists of two subunits, CofG and CofH.</text>
</comment>
<keyword evidence="15" id="KW-1185">Reference proteome</keyword>
<dbReference type="AlphaFoldDB" id="H8I5T6"/>
<sequence>MLEDVFERSLKGEITKEDALQLVHVNPFELFDTANELRKEIVGDEVTFVVNRLVEVTDRCMIGCAFCSFRNHVGFKLTTEQVLERVGEAKKIGATEICLISGVMPYMTVDYYCDLFQAIKANYDIMIHALSPMEVYHAAKASGVTPYEAMDAFRKAGLDTMTGASAEILIDSVRARICPKKVSTKEWVDIIMDAHKLGIKTTSTIMYGTVETWEDRIEHMLILRDIQRKTGGFTEFIPLTFMHENNRLSGESIGASGMDDLKLHALARIIFGRDIPNIQVSWVKMGTKLAQATLFTGANDFGGTMMEDKISVAAGASYGEYLSREDIIKLIKAVGRIPRERNTLYQPVQ</sequence>
<feature type="binding site" evidence="10 11">
    <location>
        <position position="64"/>
    </location>
    <ligand>
        <name>[4Fe-4S] cluster</name>
        <dbReference type="ChEBI" id="CHEBI:49883"/>
        <note>4Fe-4S-S-AdoMet</note>
    </ligand>
</feature>
<dbReference type="NCBIfam" id="NF005609">
    <property type="entry name" value="PRK07360.1"/>
    <property type="match status" value="1"/>
</dbReference>
<feature type="binding site" evidence="12">
    <location>
        <position position="281"/>
    </location>
    <ligand>
        <name>(3R)-3-methyl-D-ornithine</name>
        <dbReference type="ChEBI" id="CHEBI:64642"/>
    </ligand>
</feature>
<feature type="binding site" evidence="12">
    <location>
        <position position="66"/>
    </location>
    <ligand>
        <name>S-adenosyl-L-methionine</name>
        <dbReference type="ChEBI" id="CHEBI:59789"/>
    </ligand>
</feature>
<dbReference type="HOGENOM" id="CLU_040406_1_0_2"/>
<evidence type="ECO:0000256" key="6">
    <source>
        <dbReference type="ARBA" id="ARBA00022723"/>
    </source>
</evidence>
<evidence type="ECO:0000256" key="7">
    <source>
        <dbReference type="ARBA" id="ARBA00023004"/>
    </source>
</evidence>
<keyword evidence="7 10" id="KW-0408">Iron</keyword>
<dbReference type="InterPro" id="IPR006638">
    <property type="entry name" value="Elp3/MiaA/NifB-like_rSAM"/>
</dbReference>
<comment type="similarity">
    <text evidence="10">Belongs to the radical SAM superfamily. CofH family.</text>
</comment>
<feature type="binding site" evidence="10 11">
    <location>
        <position position="60"/>
    </location>
    <ligand>
        <name>[4Fe-4S] cluster</name>
        <dbReference type="ChEBI" id="CHEBI:49883"/>
        <note>4Fe-4S-S-AdoMet</note>
    </ligand>
</feature>
<dbReference type="InterPro" id="IPR045567">
    <property type="entry name" value="CofH/MnqC-like_C"/>
</dbReference>
<dbReference type="InterPro" id="IPR034405">
    <property type="entry name" value="F420"/>
</dbReference>
<dbReference type="GeneID" id="11971121"/>
<evidence type="ECO:0000256" key="8">
    <source>
        <dbReference type="ARBA" id="ARBA00023014"/>
    </source>
</evidence>
<dbReference type="NCBIfam" id="TIGR00423">
    <property type="entry name" value="CofH family radical SAM protein"/>
    <property type="match status" value="1"/>
</dbReference>
<dbReference type="CDD" id="cd01335">
    <property type="entry name" value="Radical_SAM"/>
    <property type="match status" value="1"/>
</dbReference>
<dbReference type="OrthoDB" id="8186at2157"/>
<dbReference type="GO" id="GO:0141093">
    <property type="term" value="F:5-amino-6-(D-ribitylamino)uracil--L-tyrosine 4-hydroxyphenyl transferase activity"/>
    <property type="evidence" value="ECO:0007669"/>
    <property type="project" value="UniProtKB-EC"/>
</dbReference>
<protein>
    <recommendedName>
        <fullName evidence="2 10">5-amino-6-(D-ribitylamino)uracil--L-tyrosine 4-hydroxyphenyl transferase</fullName>
        <ecNumber evidence="2 10">2.5.1.147</ecNumber>
    </recommendedName>
    <alternativeName>
        <fullName evidence="10">FO synthase subunit 2</fullName>
    </alternativeName>
</protein>
<dbReference type="InterPro" id="IPR007197">
    <property type="entry name" value="rSAM"/>
</dbReference>
<comment type="cofactor">
    <cofactor evidence="10 11">
        <name>[4Fe-4S] cluster</name>
        <dbReference type="ChEBI" id="CHEBI:49883"/>
    </cofactor>
    <text evidence="10 11">Binds 1 [4Fe-4S] cluster. The cluster is coordinated with 3 cysteines and an exchangeable S-adenosyl-L-methionine.</text>
</comment>
<gene>
    <name evidence="14" type="primary">cofH-2</name>
    <name evidence="10" type="synonym">cofH</name>
    <name evidence="14" type="ordered locus">Mtc_0998</name>
</gene>
<comment type="function">
    <text evidence="10">Catalyzes the radical-mediated synthesis of 5-amino-5-(4-hydroxybenzyl)-6-(D-ribitylimino)-5,6-dihydrouracil from 5-amino-6-(D-ribitylamino)uracil and L-tyrosine.</text>
</comment>
<reference evidence="14 15" key="1">
    <citation type="journal article" date="2012" name="J. Bacteriol.">
        <title>Complete genome sequence of a thermophilic methanogen, Methanocella conradii HZ254, isolated from Chinese rice field soil.</title>
        <authorList>
            <person name="Lu Z."/>
            <person name="Lu Y."/>
        </authorList>
    </citation>
    <scope>NUCLEOTIDE SEQUENCE [LARGE SCALE GENOMIC DNA]</scope>
    <source>
        <strain evidence="15">DSM 24694 / JCM 17849 / CGMCC 1.5162 / HZ254</strain>
    </source>
</reference>
<accession>H8I5T6</accession>
<dbReference type="PANTHER" id="PTHR43076:SF1">
    <property type="entry name" value="LIPOYL SYNTHASE 2"/>
    <property type="match status" value="1"/>
</dbReference>
<keyword evidence="4 10" id="KW-0808">Transferase</keyword>
<dbReference type="SFLD" id="SFLDG01388">
    <property type="entry name" value="7_8-didemethyl-8-hydroxy-5-dea"/>
    <property type="match status" value="1"/>
</dbReference>
<dbReference type="KEGG" id="mez:Mtc_0998"/>
<evidence type="ECO:0000256" key="4">
    <source>
        <dbReference type="ARBA" id="ARBA00022679"/>
    </source>
</evidence>
<evidence type="ECO:0000313" key="14">
    <source>
        <dbReference type="EMBL" id="AFC99753.1"/>
    </source>
</evidence>
<evidence type="ECO:0000256" key="3">
    <source>
        <dbReference type="ARBA" id="ARBA00022485"/>
    </source>
</evidence>
<dbReference type="PROSITE" id="PS51918">
    <property type="entry name" value="RADICAL_SAM"/>
    <property type="match status" value="1"/>
</dbReference>
<dbReference type="SFLD" id="SFLDG01064">
    <property type="entry name" value="F420__menaquinone_cofactor_bio"/>
    <property type="match status" value="1"/>
</dbReference>
<dbReference type="GO" id="GO:0005506">
    <property type="term" value="F:iron ion binding"/>
    <property type="evidence" value="ECO:0007669"/>
    <property type="project" value="UniProtKB-UniRule"/>
</dbReference>
<evidence type="ECO:0000259" key="13">
    <source>
        <dbReference type="PROSITE" id="PS51918"/>
    </source>
</evidence>
<evidence type="ECO:0000256" key="10">
    <source>
        <dbReference type="HAMAP-Rule" id="MF_01612"/>
    </source>
</evidence>
<evidence type="ECO:0000256" key="5">
    <source>
        <dbReference type="ARBA" id="ARBA00022691"/>
    </source>
</evidence>
<dbReference type="PIRSF" id="PIRSF004762">
    <property type="entry name" value="CHP00423"/>
    <property type="match status" value="1"/>
</dbReference>
<dbReference type="eggNOG" id="arCOG00656">
    <property type="taxonomic scope" value="Archaea"/>
</dbReference>
<dbReference type="Pfam" id="PF04055">
    <property type="entry name" value="Radical_SAM"/>
    <property type="match status" value="1"/>
</dbReference>